<feature type="transmembrane region" description="Helical" evidence="1">
    <location>
        <begin position="109"/>
        <end position="131"/>
    </location>
</feature>
<evidence type="ECO:0000256" key="1">
    <source>
        <dbReference type="SAM" id="Phobius"/>
    </source>
</evidence>
<feature type="transmembrane region" description="Helical" evidence="1">
    <location>
        <begin position="77"/>
        <end position="97"/>
    </location>
</feature>
<feature type="transmembrane region" description="Helical" evidence="1">
    <location>
        <begin position="12"/>
        <end position="37"/>
    </location>
</feature>
<evidence type="ECO:0000313" key="3">
    <source>
        <dbReference type="Proteomes" id="UP001218034"/>
    </source>
</evidence>
<name>A0ABY8CFG8_9ARCH</name>
<reference evidence="2 3" key="1">
    <citation type="submission" date="2022-09" db="EMBL/GenBank/DDBJ databases">
        <title>Xylan utilization by haloarchaea-nanohaloarchaea associations.</title>
        <authorList>
            <person name="Yakimov M."/>
        </authorList>
    </citation>
    <scope>NUCLEOTIDE SEQUENCE [LARGE SCALE GENOMIC DNA]</scope>
    <source>
        <strain evidence="2 3">SVXNc</strain>
    </source>
</reference>
<evidence type="ECO:0000313" key="2">
    <source>
        <dbReference type="EMBL" id="WEL19966.1"/>
    </source>
</evidence>
<proteinExistence type="predicted"/>
<organism evidence="2 3">
    <name type="scientific">Candidatus Nanohalococcus occultus</name>
    <dbReference type="NCBI Taxonomy" id="2978047"/>
    <lineage>
        <taxon>Archaea</taxon>
        <taxon>Candidatus Nanohalarchaeota</taxon>
        <taxon>Candidatus Nanohalarchaeota incertae sedis</taxon>
        <taxon>Candidatus Nanohalococcus</taxon>
    </lineage>
</organism>
<sequence length="139" mass="15074">MTMASPAITLMIYFSAIFMGSLVFNFIAIHSMANIVLYKGASRSKSLSLSTEFAFLTAVVPTSLIALAHVMGQEVTFGSGLVFYAIAGVSTLLVEPFKIWYVKEVFETNYIYAVMIAEGLAVFISILVLVLSNTVLALI</sequence>
<keyword evidence="1" id="KW-1133">Transmembrane helix</keyword>
<dbReference type="Proteomes" id="UP001218034">
    <property type="component" value="Chromosome"/>
</dbReference>
<gene>
    <name evidence="2" type="ORF">SVXNc_0972</name>
</gene>
<evidence type="ECO:0008006" key="4">
    <source>
        <dbReference type="Google" id="ProtNLM"/>
    </source>
</evidence>
<keyword evidence="1" id="KW-0472">Membrane</keyword>
<protein>
    <recommendedName>
        <fullName evidence="4">DUF1761 domain-containing protein</fullName>
    </recommendedName>
</protein>
<keyword evidence="3" id="KW-1185">Reference proteome</keyword>
<feature type="transmembrane region" description="Helical" evidence="1">
    <location>
        <begin position="49"/>
        <end position="71"/>
    </location>
</feature>
<keyword evidence="1" id="KW-0812">Transmembrane</keyword>
<dbReference type="EMBL" id="CP104395">
    <property type="protein sequence ID" value="WEL19966.1"/>
    <property type="molecule type" value="Genomic_DNA"/>
</dbReference>
<accession>A0ABY8CFG8</accession>